<keyword evidence="1" id="KW-0472">Membrane</keyword>
<accession>X0SMC3</accession>
<gene>
    <name evidence="2" type="ORF">S01H1_09189</name>
</gene>
<feature type="non-terminal residue" evidence="2">
    <location>
        <position position="1"/>
    </location>
</feature>
<organism evidence="2">
    <name type="scientific">marine sediment metagenome</name>
    <dbReference type="NCBI Taxonomy" id="412755"/>
    <lineage>
        <taxon>unclassified sequences</taxon>
        <taxon>metagenomes</taxon>
        <taxon>ecological metagenomes</taxon>
    </lineage>
</organism>
<dbReference type="AlphaFoldDB" id="X0SMC3"/>
<name>X0SMC3_9ZZZZ</name>
<sequence length="71" mass="8123">ASDNKLTKSVRPMVLIFLITCTMMLIFIDSGFVTFAVDAEWKELLKLTLMTVIASYFGGRSYEKANRIKRK</sequence>
<comment type="caution">
    <text evidence="2">The sequence shown here is derived from an EMBL/GenBank/DDBJ whole genome shotgun (WGS) entry which is preliminary data.</text>
</comment>
<evidence type="ECO:0000256" key="1">
    <source>
        <dbReference type="SAM" id="Phobius"/>
    </source>
</evidence>
<evidence type="ECO:0000313" key="2">
    <source>
        <dbReference type="EMBL" id="GAF82199.1"/>
    </source>
</evidence>
<dbReference type="EMBL" id="BARS01004696">
    <property type="protein sequence ID" value="GAF82199.1"/>
    <property type="molecule type" value="Genomic_DNA"/>
</dbReference>
<protein>
    <submittedName>
        <fullName evidence="2">Uncharacterized protein</fullName>
    </submittedName>
</protein>
<reference evidence="2" key="1">
    <citation type="journal article" date="2014" name="Front. Microbiol.">
        <title>High frequency of phylogenetically diverse reductive dehalogenase-homologous genes in deep subseafloor sedimentary metagenomes.</title>
        <authorList>
            <person name="Kawai M."/>
            <person name="Futagami T."/>
            <person name="Toyoda A."/>
            <person name="Takaki Y."/>
            <person name="Nishi S."/>
            <person name="Hori S."/>
            <person name="Arai W."/>
            <person name="Tsubouchi T."/>
            <person name="Morono Y."/>
            <person name="Uchiyama I."/>
            <person name="Ito T."/>
            <person name="Fujiyama A."/>
            <person name="Inagaki F."/>
            <person name="Takami H."/>
        </authorList>
    </citation>
    <scope>NUCLEOTIDE SEQUENCE</scope>
    <source>
        <strain evidence="2">Expedition CK06-06</strain>
    </source>
</reference>
<feature type="transmembrane region" description="Helical" evidence="1">
    <location>
        <begin position="12"/>
        <end position="32"/>
    </location>
</feature>
<keyword evidence="1" id="KW-1133">Transmembrane helix</keyword>
<proteinExistence type="predicted"/>
<keyword evidence="1" id="KW-0812">Transmembrane</keyword>
<feature type="transmembrane region" description="Helical" evidence="1">
    <location>
        <begin position="44"/>
        <end position="62"/>
    </location>
</feature>